<dbReference type="PRINTS" id="PR00789">
    <property type="entry name" value="OSIALOPTASE"/>
</dbReference>
<evidence type="ECO:0000256" key="3">
    <source>
        <dbReference type="ARBA" id="ARBA00022723"/>
    </source>
</evidence>
<dbReference type="HAMAP" id="MF_01445">
    <property type="entry name" value="TsaD"/>
    <property type="match status" value="1"/>
</dbReference>
<dbReference type="InterPro" id="IPR022450">
    <property type="entry name" value="TsaD"/>
</dbReference>
<comment type="subcellular location">
    <subcellularLocation>
        <location evidence="7">Cytoplasm</location>
    </subcellularLocation>
</comment>
<feature type="binding site" evidence="7">
    <location>
        <position position="203"/>
    </location>
    <ligand>
        <name>substrate</name>
    </ligand>
</feature>
<proteinExistence type="inferred from homology"/>
<keyword evidence="5 7" id="KW-0012">Acyltransferase</keyword>
<dbReference type="Gene3D" id="3.30.420.40">
    <property type="match status" value="2"/>
</dbReference>
<keyword evidence="1 7" id="KW-0808">Transferase</keyword>
<dbReference type="EMBL" id="JAZDDG010000006">
    <property type="protein sequence ID" value="MEE1977193.1"/>
    <property type="molecule type" value="Genomic_DNA"/>
</dbReference>
<comment type="caution">
    <text evidence="9">The sequence shown here is derived from an EMBL/GenBank/DDBJ whole genome shotgun (WGS) entry which is preliminary data.</text>
</comment>
<accession>A0ABU7IX78</accession>
<dbReference type="SUPFAM" id="SSF53067">
    <property type="entry name" value="Actin-like ATPase domain"/>
    <property type="match status" value="2"/>
</dbReference>
<dbReference type="NCBIfam" id="TIGR03723">
    <property type="entry name" value="T6A_TsaD_YgjD"/>
    <property type="match status" value="1"/>
</dbReference>
<evidence type="ECO:0000256" key="2">
    <source>
        <dbReference type="ARBA" id="ARBA00022694"/>
    </source>
</evidence>
<feature type="binding site" evidence="7">
    <location>
        <position position="127"/>
    </location>
    <ligand>
        <name>Fe cation</name>
        <dbReference type="ChEBI" id="CHEBI:24875"/>
    </ligand>
</feature>
<dbReference type="InterPro" id="IPR017860">
    <property type="entry name" value="Peptidase_M22_CS"/>
</dbReference>
<feature type="binding site" evidence="7">
    <location>
        <position position="131"/>
    </location>
    <ligand>
        <name>Fe cation</name>
        <dbReference type="ChEBI" id="CHEBI:24875"/>
    </ligand>
</feature>
<evidence type="ECO:0000313" key="9">
    <source>
        <dbReference type="EMBL" id="MEE1977193.1"/>
    </source>
</evidence>
<evidence type="ECO:0000256" key="1">
    <source>
        <dbReference type="ARBA" id="ARBA00022679"/>
    </source>
</evidence>
<keyword evidence="7" id="KW-0963">Cytoplasm</keyword>
<dbReference type="GO" id="GO:0061711">
    <property type="term" value="F:tRNA N(6)-L-threonylcarbamoyladenine synthase activity"/>
    <property type="evidence" value="ECO:0007669"/>
    <property type="project" value="UniProtKB-EC"/>
</dbReference>
<dbReference type="EC" id="2.3.1.234" evidence="7"/>
<keyword evidence="2 7" id="KW-0819">tRNA processing</keyword>
<evidence type="ECO:0000259" key="8">
    <source>
        <dbReference type="Pfam" id="PF00814"/>
    </source>
</evidence>
<feature type="domain" description="Gcp-like" evidence="8">
    <location>
        <begin position="41"/>
        <end position="328"/>
    </location>
</feature>
<keyword evidence="10" id="KW-1185">Reference proteome</keyword>
<comment type="function">
    <text evidence="7">Required for the formation of a threonylcarbamoyl group on adenosine at position 37 (t(6)A37) in tRNAs that read codons beginning with adenine. Is involved in the transfer of the threonylcarbamoyl moiety of threonylcarbamoyl-AMP (TC-AMP) to the N6 group of A37, together with TsaE and TsaB. TsaD likely plays a direct catalytic role in this reaction.</text>
</comment>
<evidence type="ECO:0000256" key="4">
    <source>
        <dbReference type="ARBA" id="ARBA00023004"/>
    </source>
</evidence>
<feature type="binding site" evidence="7">
    <location>
        <position position="294"/>
    </location>
    <ligand>
        <name>substrate</name>
    </ligand>
</feature>
<keyword evidence="4 7" id="KW-0408">Iron</keyword>
<gene>
    <name evidence="7 9" type="primary">tsaD</name>
    <name evidence="9" type="ORF">V1I91_13985</name>
</gene>
<dbReference type="InterPro" id="IPR043129">
    <property type="entry name" value="ATPase_NBD"/>
</dbReference>
<dbReference type="Pfam" id="PF00814">
    <property type="entry name" value="TsaD"/>
    <property type="match status" value="1"/>
</dbReference>
<dbReference type="PROSITE" id="PS01016">
    <property type="entry name" value="GLYCOPROTEASE"/>
    <property type="match status" value="1"/>
</dbReference>
<evidence type="ECO:0000256" key="7">
    <source>
        <dbReference type="HAMAP-Rule" id="MF_01445"/>
    </source>
</evidence>
<dbReference type="InterPro" id="IPR017861">
    <property type="entry name" value="KAE1/TsaD"/>
</dbReference>
<dbReference type="PANTHER" id="PTHR11735">
    <property type="entry name" value="TRNA N6-ADENOSINE THREONYLCARBAMOYLTRANSFERASE"/>
    <property type="match status" value="1"/>
</dbReference>
<evidence type="ECO:0000256" key="5">
    <source>
        <dbReference type="ARBA" id="ARBA00023315"/>
    </source>
</evidence>
<dbReference type="InterPro" id="IPR000905">
    <property type="entry name" value="Gcp-like_dom"/>
</dbReference>
<sequence>MFYLCISIFIPNTLEKETIYILAIESSCDDTSVAVLQNDTMLSNVVASQKIHEEYGGVVPELASRAHQQNIVPVTTQALARANIDKKQLSAIAFTRGPGLMGSLLVGTSFAKSLALALDIPLIEVNHMQAHILAHFIKTENMAPPAFPFIALTISGGHTQIVKVNDYFEMEILGQTLDDAVGEAFDKSAKILGLPYPGGPLIDKYAAKGNPNAFEFPKPKVKDLNFSFSGLKTSILYFIQKQTAQNPNFIQENLEDICASIQYTIINILMSKLKKAVKSTGINRIAIGGGVSANSGIRSALKDAENELGWTTYIPNFEFCTDNAGMIGIVGYYKFKSNQFTGQEISAKARYNLTS</sequence>
<comment type="catalytic activity">
    <reaction evidence="6 7">
        <text>L-threonylcarbamoyladenylate + adenosine(37) in tRNA = N(6)-L-threonylcarbamoyladenosine(37) in tRNA + AMP + H(+)</text>
        <dbReference type="Rhea" id="RHEA:37059"/>
        <dbReference type="Rhea" id="RHEA-COMP:10162"/>
        <dbReference type="Rhea" id="RHEA-COMP:10163"/>
        <dbReference type="ChEBI" id="CHEBI:15378"/>
        <dbReference type="ChEBI" id="CHEBI:73682"/>
        <dbReference type="ChEBI" id="CHEBI:74411"/>
        <dbReference type="ChEBI" id="CHEBI:74418"/>
        <dbReference type="ChEBI" id="CHEBI:456215"/>
        <dbReference type="EC" id="2.3.1.234"/>
    </reaction>
</comment>
<organism evidence="9 10">
    <name type="scientific">Maribacter cobaltidurans</name>
    <dbReference type="NCBI Taxonomy" id="1178778"/>
    <lineage>
        <taxon>Bacteria</taxon>
        <taxon>Pseudomonadati</taxon>
        <taxon>Bacteroidota</taxon>
        <taxon>Flavobacteriia</taxon>
        <taxon>Flavobacteriales</taxon>
        <taxon>Flavobacteriaceae</taxon>
        <taxon>Maribacter</taxon>
    </lineage>
</organism>
<feature type="binding site" evidence="7">
    <location>
        <begin position="153"/>
        <end position="157"/>
    </location>
    <ligand>
        <name>substrate</name>
    </ligand>
</feature>
<dbReference type="NCBIfam" id="TIGR00329">
    <property type="entry name" value="gcp_kae1"/>
    <property type="match status" value="1"/>
</dbReference>
<dbReference type="PANTHER" id="PTHR11735:SF6">
    <property type="entry name" value="TRNA N6-ADENOSINE THREONYLCARBAMOYLTRANSFERASE, MITOCHONDRIAL"/>
    <property type="match status" value="1"/>
</dbReference>
<reference evidence="9 10" key="1">
    <citation type="submission" date="2024-01" db="EMBL/GenBank/DDBJ databases">
        <title>Maribacter spp. originated from different algae showed divergent polysaccharides utilization ability.</title>
        <authorList>
            <person name="Wang H."/>
            <person name="Wu Y."/>
        </authorList>
    </citation>
    <scope>NUCLEOTIDE SEQUENCE [LARGE SCALE GENOMIC DNA]</scope>
    <source>
        <strain evidence="9 10">PR1</strain>
    </source>
</reference>
<comment type="cofactor">
    <cofactor evidence="7">
        <name>Fe(2+)</name>
        <dbReference type="ChEBI" id="CHEBI:29033"/>
    </cofactor>
    <text evidence="7">Binds 1 Fe(2+) ion per subunit.</text>
</comment>
<dbReference type="CDD" id="cd24133">
    <property type="entry name" value="ASKHA_NBD_TsaD_bac"/>
    <property type="match status" value="1"/>
</dbReference>
<feature type="binding site" evidence="7">
    <location>
        <position position="199"/>
    </location>
    <ligand>
        <name>substrate</name>
    </ligand>
</feature>
<dbReference type="Proteomes" id="UP001356308">
    <property type="component" value="Unassembled WGS sequence"/>
</dbReference>
<keyword evidence="3 7" id="KW-0479">Metal-binding</keyword>
<feature type="binding site" evidence="7">
    <location>
        <position position="322"/>
    </location>
    <ligand>
        <name>Fe cation</name>
        <dbReference type="ChEBI" id="CHEBI:24875"/>
    </ligand>
</feature>
<dbReference type="RefSeq" id="WP_419197733.1">
    <property type="nucleotide sequence ID" value="NZ_JAZDDG010000006.1"/>
</dbReference>
<feature type="binding site" evidence="7">
    <location>
        <position position="186"/>
    </location>
    <ligand>
        <name>substrate</name>
    </ligand>
</feature>
<evidence type="ECO:0000313" key="10">
    <source>
        <dbReference type="Proteomes" id="UP001356308"/>
    </source>
</evidence>
<comment type="similarity">
    <text evidence="7">Belongs to the KAE1 / TsaD family.</text>
</comment>
<evidence type="ECO:0000256" key="6">
    <source>
        <dbReference type="ARBA" id="ARBA00048117"/>
    </source>
</evidence>
<name>A0ABU7IX78_9FLAO</name>
<protein>
    <recommendedName>
        <fullName evidence="7">tRNA N6-adenosine threonylcarbamoyltransferase</fullName>
        <ecNumber evidence="7">2.3.1.234</ecNumber>
    </recommendedName>
    <alternativeName>
        <fullName evidence="7">N6-L-threonylcarbamoyladenine synthase</fullName>
        <shortName evidence="7">t(6)A synthase</shortName>
    </alternativeName>
    <alternativeName>
        <fullName evidence="7">t(6)A37 threonylcarbamoyladenosine biosynthesis protein TsaD</fullName>
    </alternativeName>
    <alternativeName>
        <fullName evidence="7">tRNA threonylcarbamoyladenosine biosynthesis protein TsaD</fullName>
    </alternativeName>
</protein>